<dbReference type="SUPFAM" id="SSF55729">
    <property type="entry name" value="Acyl-CoA N-acyltransferases (Nat)"/>
    <property type="match status" value="1"/>
</dbReference>
<dbReference type="KEGG" id="cchl:FPL14_08685"/>
<reference evidence="5 6" key="1">
    <citation type="submission" date="2019-07" db="EMBL/GenBank/DDBJ databases">
        <authorList>
            <person name="Kim J.K."/>
            <person name="Cheong H.-M."/>
            <person name="Choi Y."/>
            <person name="Hwang K.J."/>
            <person name="Lee S."/>
            <person name="Choi C."/>
        </authorList>
    </citation>
    <scope>NUCLEOTIDE SEQUENCE [LARGE SCALE GENOMIC DNA]</scope>
    <source>
        <strain evidence="5 6">KS 22</strain>
    </source>
</reference>
<dbReference type="InterPro" id="IPR051531">
    <property type="entry name" value="N-acetyltransferase"/>
</dbReference>
<dbReference type="EMBL" id="CP041969">
    <property type="protein sequence ID" value="QMV41262.1"/>
    <property type="molecule type" value="Genomic_DNA"/>
</dbReference>
<dbReference type="AlphaFoldDB" id="A0A7G5BWC8"/>
<keyword evidence="6" id="KW-1185">Reference proteome</keyword>
<dbReference type="Pfam" id="PF13302">
    <property type="entry name" value="Acetyltransf_3"/>
    <property type="match status" value="1"/>
</dbReference>
<evidence type="ECO:0000256" key="3">
    <source>
        <dbReference type="ARBA" id="ARBA00038502"/>
    </source>
</evidence>
<dbReference type="InterPro" id="IPR000182">
    <property type="entry name" value="GNAT_dom"/>
</dbReference>
<keyword evidence="1 5" id="KW-0808">Transferase</keyword>
<comment type="similarity">
    <text evidence="3">Belongs to the acetyltransferase family. RimJ subfamily.</text>
</comment>
<dbReference type="Proteomes" id="UP000515679">
    <property type="component" value="Chromosome"/>
</dbReference>
<protein>
    <submittedName>
        <fullName evidence="5">GNAT family N-acetyltransferase</fullName>
    </submittedName>
</protein>
<dbReference type="InterPro" id="IPR016181">
    <property type="entry name" value="Acyl_CoA_acyltransferase"/>
</dbReference>
<dbReference type="PANTHER" id="PTHR43792:SF8">
    <property type="entry name" value="[RIBOSOMAL PROTEIN US5]-ALANINE N-ACETYLTRANSFERASE"/>
    <property type="match status" value="1"/>
</dbReference>
<feature type="domain" description="N-acetyltransferase" evidence="4">
    <location>
        <begin position="19"/>
        <end position="179"/>
    </location>
</feature>
<evidence type="ECO:0000256" key="1">
    <source>
        <dbReference type="ARBA" id="ARBA00022679"/>
    </source>
</evidence>
<dbReference type="GO" id="GO:0008999">
    <property type="term" value="F:protein-N-terminal-alanine acetyltransferase activity"/>
    <property type="evidence" value="ECO:0007669"/>
    <property type="project" value="TreeGrafter"/>
</dbReference>
<organism evidence="5 6">
    <name type="scientific">Cohnella cholangitidis</name>
    <dbReference type="NCBI Taxonomy" id="2598458"/>
    <lineage>
        <taxon>Bacteria</taxon>
        <taxon>Bacillati</taxon>
        <taxon>Bacillota</taxon>
        <taxon>Bacilli</taxon>
        <taxon>Bacillales</taxon>
        <taxon>Paenibacillaceae</taxon>
        <taxon>Cohnella</taxon>
    </lineage>
</organism>
<proteinExistence type="inferred from homology"/>
<keyword evidence="2" id="KW-0012">Acyltransferase</keyword>
<dbReference type="Gene3D" id="3.40.630.30">
    <property type="match status" value="1"/>
</dbReference>
<evidence type="ECO:0000256" key="2">
    <source>
        <dbReference type="ARBA" id="ARBA00023315"/>
    </source>
</evidence>
<dbReference type="GO" id="GO:0005737">
    <property type="term" value="C:cytoplasm"/>
    <property type="evidence" value="ECO:0007669"/>
    <property type="project" value="TreeGrafter"/>
</dbReference>
<evidence type="ECO:0000313" key="6">
    <source>
        <dbReference type="Proteomes" id="UP000515679"/>
    </source>
</evidence>
<dbReference type="PROSITE" id="PS51186">
    <property type="entry name" value="GNAT"/>
    <property type="match status" value="1"/>
</dbReference>
<accession>A0A7G5BWC8</accession>
<sequence length="183" mass="21130">MENLTYLLVTHMRMAGERIELRPVTLEDAEDMFEYTSDEETTRFIFAKPKDRNQTIQLIVNYYVKEHLGKYAIVLRESNKMIGTIEFRVNEANKSGELGFTLNRHYWGQGYMTEAGKLILKLAFEVLGLERVYAMHDVNNPASGKVMIRLGMTLEGILRKNHAANGVLVDSAHYSILREEYIH</sequence>
<name>A0A7G5BWC8_9BACL</name>
<dbReference type="RefSeq" id="WP_182302620.1">
    <property type="nucleotide sequence ID" value="NZ_CP041969.1"/>
</dbReference>
<dbReference type="PANTHER" id="PTHR43792">
    <property type="entry name" value="GNAT FAMILY, PUTATIVE (AFU_ORTHOLOGUE AFUA_3G00765)-RELATED-RELATED"/>
    <property type="match status" value="1"/>
</dbReference>
<gene>
    <name evidence="5" type="ORF">FPL14_08685</name>
</gene>
<evidence type="ECO:0000259" key="4">
    <source>
        <dbReference type="PROSITE" id="PS51186"/>
    </source>
</evidence>
<evidence type="ECO:0000313" key="5">
    <source>
        <dbReference type="EMBL" id="QMV41262.1"/>
    </source>
</evidence>